<reference evidence="1 2" key="1">
    <citation type="journal article" date="2015" name="Genome Announc.">
        <title>Complete Genome Sequence of Pelosinus fermentans JBW45, a Member of a Remarkably Competitive Group of Negativicutes in the Firmicutes Phylum.</title>
        <authorList>
            <person name="De Leon K.B."/>
            <person name="Utturkar S.M."/>
            <person name="Camilleri L.B."/>
            <person name="Elias D.A."/>
            <person name="Arkin A.P."/>
            <person name="Fields M.W."/>
            <person name="Brown S.D."/>
            <person name="Wall J.D."/>
        </authorList>
    </citation>
    <scope>NUCLEOTIDE SEQUENCE [LARGE SCALE GENOMIC DNA]</scope>
    <source>
        <strain evidence="1 2">JBW45</strain>
    </source>
</reference>
<evidence type="ECO:0000313" key="1">
    <source>
        <dbReference type="EMBL" id="AJQ28030.1"/>
    </source>
</evidence>
<evidence type="ECO:0000313" key="2">
    <source>
        <dbReference type="Proteomes" id="UP000005361"/>
    </source>
</evidence>
<accession>I8U185</accession>
<proteinExistence type="predicted"/>
<protein>
    <submittedName>
        <fullName evidence="1">Uncharacterized protein</fullName>
    </submittedName>
</protein>
<reference evidence="2" key="2">
    <citation type="submission" date="2015-02" db="EMBL/GenBank/DDBJ databases">
        <title>Complete Genome Sequence of Pelosinus fermentans JBW45.</title>
        <authorList>
            <person name="De Leon K.B."/>
            <person name="Utturkar S.M."/>
            <person name="Camilleri L.B."/>
            <person name="Arkin A.P."/>
            <person name="Fields M.W."/>
            <person name="Brown S.D."/>
            <person name="Wall J.D."/>
        </authorList>
    </citation>
    <scope>NUCLEOTIDE SEQUENCE [LARGE SCALE GENOMIC DNA]</scope>
    <source>
        <strain evidence="2">JBW45</strain>
    </source>
</reference>
<dbReference type="KEGG" id="pft:JBW_02686"/>
<dbReference type="STRING" id="1192197.JBW_02686"/>
<dbReference type="EMBL" id="CP010978">
    <property type="protein sequence ID" value="AJQ28030.1"/>
    <property type="molecule type" value="Genomic_DNA"/>
</dbReference>
<dbReference type="HOGENOM" id="CLU_3255425_0_0_9"/>
<dbReference type="Proteomes" id="UP000005361">
    <property type="component" value="Chromosome"/>
</dbReference>
<organism evidence="1 2">
    <name type="scientific">Pelosinus fermentans JBW45</name>
    <dbReference type="NCBI Taxonomy" id="1192197"/>
    <lineage>
        <taxon>Bacteria</taxon>
        <taxon>Bacillati</taxon>
        <taxon>Bacillota</taxon>
        <taxon>Negativicutes</taxon>
        <taxon>Selenomonadales</taxon>
        <taxon>Sporomusaceae</taxon>
        <taxon>Pelosinus</taxon>
    </lineage>
</organism>
<sequence length="42" mass="4861">MRNTTNDLVFLSMIFNRIYDHSTFNVEKNSQESETGGTTFSK</sequence>
<gene>
    <name evidence="1" type="ORF">JBW_02686</name>
</gene>
<name>I8U185_9FIRM</name>
<dbReference type="AlphaFoldDB" id="I8U185"/>